<sequence length="113" mass="12852">MAQGEQVDGKTFTLIDVREKDEFKDGTIPKAYNVPTSLGPAIWTNADEDTDGMFEDTFGFEKPERNSPLLFYCKAGVRSAMMAKYVANQLGYTDVWEYPGSYMEWVEKSKEKV</sequence>
<dbReference type="Gene3D" id="3.40.250.10">
    <property type="entry name" value="Rhodanese-like domain"/>
    <property type="match status" value="1"/>
</dbReference>
<proteinExistence type="predicted"/>
<dbReference type="AlphaFoldDB" id="A0A261Y5W1"/>
<keyword evidence="3" id="KW-1185">Reference proteome</keyword>
<dbReference type="InterPro" id="IPR036873">
    <property type="entry name" value="Rhodanese-like_dom_sf"/>
</dbReference>
<evidence type="ECO:0000313" key="2">
    <source>
        <dbReference type="EMBL" id="OZJ06020.1"/>
    </source>
</evidence>
<dbReference type="PANTHER" id="PTHR44086">
    <property type="entry name" value="THIOSULFATE SULFURTRANSFERASE RDL2, MITOCHONDRIAL-RELATED"/>
    <property type="match status" value="1"/>
</dbReference>
<dbReference type="Proteomes" id="UP000242875">
    <property type="component" value="Unassembled WGS sequence"/>
</dbReference>
<protein>
    <recommendedName>
        <fullName evidence="1">Rhodanese domain-containing protein</fullName>
    </recommendedName>
</protein>
<evidence type="ECO:0000313" key="3">
    <source>
        <dbReference type="Proteomes" id="UP000242875"/>
    </source>
</evidence>
<dbReference type="SMART" id="SM00450">
    <property type="entry name" value="RHOD"/>
    <property type="match status" value="1"/>
</dbReference>
<reference evidence="2 3" key="1">
    <citation type="journal article" date="2017" name="Mycologia">
        <title>Bifiguratus adelaidae, gen. et sp. nov., a new member of Mucoromycotina in endophytic and soil-dwelling habitats.</title>
        <authorList>
            <person name="Torres-Cruz T.J."/>
            <person name="Billingsley Tobias T.L."/>
            <person name="Almatruk M."/>
            <person name="Hesse C."/>
            <person name="Kuske C.R."/>
            <person name="Desiro A."/>
            <person name="Benucci G.M."/>
            <person name="Bonito G."/>
            <person name="Stajich J.E."/>
            <person name="Dunlap C."/>
            <person name="Arnold A.E."/>
            <person name="Porras-Alfaro A."/>
        </authorList>
    </citation>
    <scope>NUCLEOTIDE SEQUENCE [LARGE SCALE GENOMIC DNA]</scope>
    <source>
        <strain evidence="2 3">AZ0501</strain>
    </source>
</reference>
<gene>
    <name evidence="2" type="ORF">BZG36_01071</name>
</gene>
<name>A0A261Y5W1_9FUNG</name>
<accession>A0A261Y5W1</accession>
<dbReference type="GO" id="GO:0004792">
    <property type="term" value="F:thiosulfate-cyanide sulfurtransferase activity"/>
    <property type="evidence" value="ECO:0007669"/>
    <property type="project" value="TreeGrafter"/>
</dbReference>
<dbReference type="InterPro" id="IPR001763">
    <property type="entry name" value="Rhodanese-like_dom"/>
</dbReference>
<dbReference type="SUPFAM" id="SSF52821">
    <property type="entry name" value="Rhodanese/Cell cycle control phosphatase"/>
    <property type="match status" value="1"/>
</dbReference>
<dbReference type="EMBL" id="MVBO01000007">
    <property type="protein sequence ID" value="OZJ06020.1"/>
    <property type="molecule type" value="Genomic_DNA"/>
</dbReference>
<comment type="caution">
    <text evidence="2">The sequence shown here is derived from an EMBL/GenBank/DDBJ whole genome shotgun (WGS) entry which is preliminary data.</text>
</comment>
<evidence type="ECO:0000259" key="1">
    <source>
        <dbReference type="PROSITE" id="PS50206"/>
    </source>
</evidence>
<feature type="domain" description="Rhodanese" evidence="1">
    <location>
        <begin position="8"/>
        <end position="110"/>
    </location>
</feature>
<organism evidence="2 3">
    <name type="scientific">Bifiguratus adelaidae</name>
    <dbReference type="NCBI Taxonomy" id="1938954"/>
    <lineage>
        <taxon>Eukaryota</taxon>
        <taxon>Fungi</taxon>
        <taxon>Fungi incertae sedis</taxon>
        <taxon>Mucoromycota</taxon>
        <taxon>Mucoromycotina</taxon>
        <taxon>Endogonomycetes</taxon>
        <taxon>Endogonales</taxon>
        <taxon>Endogonales incertae sedis</taxon>
        <taxon>Bifiguratus</taxon>
    </lineage>
</organism>
<dbReference type="PROSITE" id="PS50206">
    <property type="entry name" value="RHODANESE_3"/>
    <property type="match status" value="1"/>
</dbReference>
<dbReference type="OrthoDB" id="566238at2759"/>
<dbReference type="GO" id="GO:0005739">
    <property type="term" value="C:mitochondrion"/>
    <property type="evidence" value="ECO:0007669"/>
    <property type="project" value="TreeGrafter"/>
</dbReference>
<dbReference type="PANTHER" id="PTHR44086:SF10">
    <property type="entry name" value="THIOSULFATE SULFURTRANSFERASE_RHODANESE-LIKE DOMAIN-CONTAINING PROTEIN 3"/>
    <property type="match status" value="1"/>
</dbReference>
<dbReference type="Pfam" id="PF00581">
    <property type="entry name" value="Rhodanese"/>
    <property type="match status" value="1"/>
</dbReference>